<feature type="compositionally biased region" description="Polar residues" evidence="1">
    <location>
        <begin position="168"/>
        <end position="177"/>
    </location>
</feature>
<evidence type="ECO:0000256" key="1">
    <source>
        <dbReference type="SAM" id="MobiDB-lite"/>
    </source>
</evidence>
<feature type="compositionally biased region" description="Low complexity" evidence="1">
    <location>
        <begin position="399"/>
        <end position="423"/>
    </location>
</feature>
<name>A0A433BAI8_9FUNG</name>
<feature type="compositionally biased region" description="Polar residues" evidence="1">
    <location>
        <begin position="352"/>
        <end position="367"/>
    </location>
</feature>
<feature type="region of interest" description="Disordered" evidence="1">
    <location>
        <begin position="396"/>
        <end position="423"/>
    </location>
</feature>
<feature type="compositionally biased region" description="Low complexity" evidence="1">
    <location>
        <begin position="86"/>
        <end position="125"/>
    </location>
</feature>
<sequence length="511" mass="54692">MVEGALAQDFLSEAEGGTGDLVWQCARPESESAFFKITQQTVPFATIPPNTTTMTYPSPHSQHHHQHQLTPNTPPAFKLRSKIPQPTFATTTTSSSAASPIPTTSASTTTTSTTRTTPALPRLSTSATVSLKKKHHPTKSKFPQLELEPPVAISNKRRARIEDPPQTPLQNSPTSPLSMPAAPELDIPLKDDQDAGGGDGGGGSNSGDQDPKNATIIPPSSSSSSTTTAPSTPLNNRLIKPEQAVFHTTGLLSRRIRSRASSHAPETPCKRPTLTFVGESPEPSTSKLDMPPTPTRSTTPIQIRTKKQKGVFTDSPVKSKRPNLTIRSDFADRFAHTTHTAATAGSPVAPTTPISTDSDNPLGISTRSARDPTTGYFHIPAPPLTRKRSNIFYVGDQNSAHSPTASFSSSESQPSILSSSPTPRGMIDFSQIAAEGNGGSRGVMQSCERSRRRKSAPMVVGHFGLANPPKTPRVPNPLVTRLYTSWPNFLTEDYLAEMGIGEPEGMHFGFS</sequence>
<gene>
    <name evidence="2" type="ORF">BC936DRAFT_139227</name>
</gene>
<comment type="caution">
    <text evidence="2">The sequence shown here is derived from an EMBL/GenBank/DDBJ whole genome shotgun (WGS) entry which is preliminary data.</text>
</comment>
<dbReference type="EMBL" id="RBNI01014503">
    <property type="protein sequence ID" value="RUP20831.1"/>
    <property type="molecule type" value="Genomic_DNA"/>
</dbReference>
<organism evidence="2 3">
    <name type="scientific">Jimgerdemannia flammicorona</name>
    <dbReference type="NCBI Taxonomy" id="994334"/>
    <lineage>
        <taxon>Eukaryota</taxon>
        <taxon>Fungi</taxon>
        <taxon>Fungi incertae sedis</taxon>
        <taxon>Mucoromycota</taxon>
        <taxon>Mucoromycotina</taxon>
        <taxon>Endogonomycetes</taxon>
        <taxon>Endogonales</taxon>
        <taxon>Endogonaceae</taxon>
        <taxon>Jimgerdemannia</taxon>
    </lineage>
</organism>
<proteinExistence type="predicted"/>
<feature type="region of interest" description="Disordered" evidence="1">
    <location>
        <begin position="54"/>
        <end position="242"/>
    </location>
</feature>
<evidence type="ECO:0000313" key="2">
    <source>
        <dbReference type="EMBL" id="RUP20831.1"/>
    </source>
</evidence>
<feature type="region of interest" description="Disordered" evidence="1">
    <location>
        <begin position="256"/>
        <end position="299"/>
    </location>
</feature>
<accession>A0A433BAI8</accession>
<evidence type="ECO:0000313" key="3">
    <source>
        <dbReference type="Proteomes" id="UP000268093"/>
    </source>
</evidence>
<feature type="compositionally biased region" description="Gly residues" evidence="1">
    <location>
        <begin position="195"/>
        <end position="205"/>
    </location>
</feature>
<keyword evidence="3" id="KW-1185">Reference proteome</keyword>
<protein>
    <submittedName>
        <fullName evidence="2">Uncharacterized protein</fullName>
    </submittedName>
</protein>
<dbReference type="Proteomes" id="UP000268093">
    <property type="component" value="Unassembled WGS sequence"/>
</dbReference>
<dbReference type="AlphaFoldDB" id="A0A433BAI8"/>
<feature type="region of interest" description="Disordered" evidence="1">
    <location>
        <begin position="341"/>
        <end position="381"/>
    </location>
</feature>
<reference evidence="2 3" key="1">
    <citation type="journal article" date="2018" name="New Phytol.">
        <title>Phylogenomics of Endogonaceae and evolution of mycorrhizas within Mucoromycota.</title>
        <authorList>
            <person name="Chang Y."/>
            <person name="Desiro A."/>
            <person name="Na H."/>
            <person name="Sandor L."/>
            <person name="Lipzen A."/>
            <person name="Clum A."/>
            <person name="Barry K."/>
            <person name="Grigoriev I.V."/>
            <person name="Martin F.M."/>
            <person name="Stajich J.E."/>
            <person name="Smith M.E."/>
            <person name="Bonito G."/>
            <person name="Spatafora J.W."/>
        </authorList>
    </citation>
    <scope>NUCLEOTIDE SEQUENCE [LARGE SCALE GENOMIC DNA]</scope>
    <source>
        <strain evidence="2 3">GMNB39</strain>
    </source>
</reference>
<feature type="compositionally biased region" description="Low complexity" evidence="1">
    <location>
        <begin position="214"/>
        <end position="233"/>
    </location>
</feature>